<dbReference type="AlphaFoldDB" id="A0A8H6JW91"/>
<evidence type="ECO:0000313" key="1">
    <source>
        <dbReference type="EMBL" id="KAF6819893.1"/>
    </source>
</evidence>
<accession>A0A8H6JW91</accession>
<dbReference type="EMBL" id="WIGO01000279">
    <property type="protein sequence ID" value="KAF6819893.1"/>
    <property type="molecule type" value="Genomic_DNA"/>
</dbReference>
<proteinExistence type="predicted"/>
<evidence type="ECO:0000313" key="2">
    <source>
        <dbReference type="Proteomes" id="UP000654918"/>
    </source>
</evidence>
<comment type="caution">
    <text evidence="1">The sequence shown here is derived from an EMBL/GenBank/DDBJ whole genome shotgun (WGS) entry which is preliminary data.</text>
</comment>
<gene>
    <name evidence="1" type="ORF">CPLU01_12905</name>
</gene>
<sequence length="138" mass="15706">MATSYYKPNLPAALNDYDLRHVKGGSVVFGSGGEVVSFKLIDDYSAIRIDGLGPHDFNLLRSIRSWRDLVSPRTSQYVRFEGREVAKTILARFNSLAFAERQRAGMLYLLEADRAHPGHHRYRRRAAASTYSRCSRQL</sequence>
<keyword evidence="2" id="KW-1185">Reference proteome</keyword>
<protein>
    <submittedName>
        <fullName evidence="1">Uncharacterized protein</fullName>
    </submittedName>
</protein>
<reference evidence="1" key="1">
    <citation type="journal article" date="2020" name="Phytopathology">
        <title>Genome Sequence Resources of Colletotrichum truncatum, C. plurivorum, C. musicola, and C. sojae: Four Species Pathogenic to Soybean (Glycine max).</title>
        <authorList>
            <person name="Rogerio F."/>
            <person name="Boufleur T.R."/>
            <person name="Ciampi-Guillardi M."/>
            <person name="Sukno S.A."/>
            <person name="Thon M.R."/>
            <person name="Massola Junior N.S."/>
            <person name="Baroncelli R."/>
        </authorList>
    </citation>
    <scope>NUCLEOTIDE SEQUENCE</scope>
    <source>
        <strain evidence="1">LFN00145</strain>
    </source>
</reference>
<dbReference type="Proteomes" id="UP000654918">
    <property type="component" value="Unassembled WGS sequence"/>
</dbReference>
<organism evidence="1 2">
    <name type="scientific">Colletotrichum plurivorum</name>
    <dbReference type="NCBI Taxonomy" id="2175906"/>
    <lineage>
        <taxon>Eukaryota</taxon>
        <taxon>Fungi</taxon>
        <taxon>Dikarya</taxon>
        <taxon>Ascomycota</taxon>
        <taxon>Pezizomycotina</taxon>
        <taxon>Sordariomycetes</taxon>
        <taxon>Hypocreomycetidae</taxon>
        <taxon>Glomerellales</taxon>
        <taxon>Glomerellaceae</taxon>
        <taxon>Colletotrichum</taxon>
        <taxon>Colletotrichum orchidearum species complex</taxon>
    </lineage>
</organism>
<name>A0A8H6JW91_9PEZI</name>